<dbReference type="InterPro" id="IPR015897">
    <property type="entry name" value="CHK_kinase-like"/>
</dbReference>
<dbReference type="Gene3D" id="3.90.1200.10">
    <property type="match status" value="2"/>
</dbReference>
<comment type="caution">
    <text evidence="2">The sequence shown here is derived from an EMBL/GenBank/DDBJ whole genome shotgun (WGS) entry which is preliminary data.</text>
</comment>
<proteinExistence type="predicted"/>
<evidence type="ECO:0000313" key="2">
    <source>
        <dbReference type="EMBL" id="KAK0420960.1"/>
    </source>
</evidence>
<dbReference type="Pfam" id="PF07914">
    <property type="entry name" value="DUF1679"/>
    <property type="match status" value="2"/>
</dbReference>
<dbReference type="Proteomes" id="UP001175271">
    <property type="component" value="Unassembled WGS sequence"/>
</dbReference>
<feature type="domain" description="CHK kinase-like" evidence="1">
    <location>
        <begin position="152"/>
        <end position="340"/>
    </location>
</feature>
<protein>
    <recommendedName>
        <fullName evidence="1">CHK kinase-like domain-containing protein</fullName>
    </recommendedName>
</protein>
<dbReference type="SUPFAM" id="SSF56112">
    <property type="entry name" value="Protein kinase-like (PK-like)"/>
    <property type="match status" value="2"/>
</dbReference>
<gene>
    <name evidence="2" type="ORF">QR680_014992</name>
</gene>
<accession>A0AA39IC66</accession>
<dbReference type="InterPro" id="IPR052961">
    <property type="entry name" value="Oxido-Kinase-like_Enzymes"/>
</dbReference>
<feature type="domain" description="CHK kinase-like" evidence="1">
    <location>
        <begin position="512"/>
        <end position="675"/>
    </location>
</feature>
<keyword evidence="3" id="KW-1185">Reference proteome</keyword>
<dbReference type="InterPro" id="IPR012877">
    <property type="entry name" value="Dhs-27"/>
</dbReference>
<dbReference type="AlphaFoldDB" id="A0AA39IC66"/>
<dbReference type="PANTHER" id="PTHR23020:SF41">
    <property type="entry name" value="AMINOGLYCOSIDE PHOSPHOTRANSFERASE DOMAIN-CONTAINING PROTEIN"/>
    <property type="match status" value="1"/>
</dbReference>
<dbReference type="PANTHER" id="PTHR23020">
    <property type="entry name" value="UNCHARACTERIZED NUCLEAR HORMONE RECEPTOR-RELATED"/>
    <property type="match status" value="1"/>
</dbReference>
<dbReference type="SMART" id="SM00587">
    <property type="entry name" value="CHK"/>
    <property type="match status" value="2"/>
</dbReference>
<name>A0AA39IC66_9BILA</name>
<dbReference type="EMBL" id="JAUCMV010000002">
    <property type="protein sequence ID" value="KAK0420960.1"/>
    <property type="molecule type" value="Genomic_DNA"/>
</dbReference>
<sequence length="754" mass="86632">MLESTRSVLPGANHYNKSDYLLDSPFTTDWLLQTLNTKDDNFKRLIDMSKVNKVTTVNISEGKGYLSKVYKISINFEGSDEPYEVLMKVPGKDAMLNLAKTAGTNDVLDSVWVAEAHNRECQFYNEYAPQIADVPMIKVYAAQEMNHSHGVLLMESMLLKAELCPIWESANEVQIFSLAKHLSSLYAHFLCLPYESWGGRYVTNTLTDFFTSEFFYSHIDKLADLKPGVFDEGIKVFRKYVSSRKFYNYAMTDVHKDVGLPPILSHGDVWSNNLLWTKNPDGTLSNELAALIDWQLIHEGCITHDITAFMVLSVDGNIRREYQYKVLRFMYDKIVQLLDDRGKRVEFSYDQMRRAYRTNMVAQAAQMLILPSFIFSRDGLSEEEAKVAVDRQQRFMLRVQCAVEDGLECLKEVSAGDICEGRGYTSKIYKISIMFENCEGSYEVLMKIPTTEAFVTLMEKASGSTIVDEAFILEAHNRECQFYHKYAPYIKDLNQVKAYNTLEADSSPGIFNLAKQLSSLYAHFLCTPYESWGGRYQKNMIVDYFVSYLFYSHIDNLPRMRPGAFEEGIAIFRRYITSKKFFQYTMTDIYKDLGLPPVLTHGDMCPNNILWKTNPDDSLADEVAAVIDWQLIHEGCITNDLASFLMQCVDGGIRREYQYDVLRLMYERIVKIVKDHGNEVNFTFNQIRRAYRVNLVAQAVQMLALPSLKFSLDGLDDEETSVVVATRERHLTRVQHAMEDGLECLVEIPKDKIE</sequence>
<evidence type="ECO:0000313" key="3">
    <source>
        <dbReference type="Proteomes" id="UP001175271"/>
    </source>
</evidence>
<evidence type="ECO:0000259" key="1">
    <source>
        <dbReference type="SMART" id="SM00587"/>
    </source>
</evidence>
<dbReference type="InterPro" id="IPR011009">
    <property type="entry name" value="Kinase-like_dom_sf"/>
</dbReference>
<organism evidence="2 3">
    <name type="scientific">Steinernema hermaphroditum</name>
    <dbReference type="NCBI Taxonomy" id="289476"/>
    <lineage>
        <taxon>Eukaryota</taxon>
        <taxon>Metazoa</taxon>
        <taxon>Ecdysozoa</taxon>
        <taxon>Nematoda</taxon>
        <taxon>Chromadorea</taxon>
        <taxon>Rhabditida</taxon>
        <taxon>Tylenchina</taxon>
        <taxon>Panagrolaimomorpha</taxon>
        <taxon>Strongyloidoidea</taxon>
        <taxon>Steinernematidae</taxon>
        <taxon>Steinernema</taxon>
    </lineage>
</organism>
<reference evidence="2" key="1">
    <citation type="submission" date="2023-06" db="EMBL/GenBank/DDBJ databases">
        <title>Genomic analysis of the entomopathogenic nematode Steinernema hermaphroditum.</title>
        <authorList>
            <person name="Schwarz E.M."/>
            <person name="Heppert J.K."/>
            <person name="Baniya A."/>
            <person name="Schwartz H.T."/>
            <person name="Tan C.-H."/>
            <person name="Antoshechkin I."/>
            <person name="Sternberg P.W."/>
            <person name="Goodrich-Blair H."/>
            <person name="Dillman A.R."/>
        </authorList>
    </citation>
    <scope>NUCLEOTIDE SEQUENCE</scope>
    <source>
        <strain evidence="2">PS9179</strain>
        <tissue evidence="2">Whole animal</tissue>
    </source>
</reference>